<evidence type="ECO:0000313" key="7">
    <source>
        <dbReference type="Proteomes" id="UP000291078"/>
    </source>
</evidence>
<organism evidence="6 7">
    <name type="scientific">Cupriavidus agavae</name>
    <dbReference type="NCBI Taxonomy" id="1001822"/>
    <lineage>
        <taxon>Bacteria</taxon>
        <taxon>Pseudomonadati</taxon>
        <taxon>Pseudomonadota</taxon>
        <taxon>Betaproteobacteria</taxon>
        <taxon>Burkholderiales</taxon>
        <taxon>Burkholderiaceae</taxon>
        <taxon>Cupriavidus</taxon>
    </lineage>
</organism>
<accession>A0A4Q7RX46</accession>
<dbReference type="InterPro" id="IPR044742">
    <property type="entry name" value="DEAD/DEAH_RhlB"/>
</dbReference>
<keyword evidence="4" id="KW-0067">ATP-binding</keyword>
<dbReference type="Pfam" id="PF00270">
    <property type="entry name" value="DEAD"/>
    <property type="match status" value="1"/>
</dbReference>
<keyword evidence="7" id="KW-1185">Reference proteome</keyword>
<keyword evidence="2" id="KW-0378">Hydrolase</keyword>
<evidence type="ECO:0000259" key="5">
    <source>
        <dbReference type="PROSITE" id="PS51192"/>
    </source>
</evidence>
<dbReference type="InterPro" id="IPR014001">
    <property type="entry name" value="Helicase_ATP-bd"/>
</dbReference>
<evidence type="ECO:0000256" key="4">
    <source>
        <dbReference type="ARBA" id="ARBA00022840"/>
    </source>
</evidence>
<dbReference type="CDD" id="cd00268">
    <property type="entry name" value="DEADc"/>
    <property type="match status" value="1"/>
</dbReference>
<dbReference type="GO" id="GO:0005524">
    <property type="term" value="F:ATP binding"/>
    <property type="evidence" value="ECO:0007669"/>
    <property type="project" value="UniProtKB-KW"/>
</dbReference>
<feature type="domain" description="Helicase ATP-binding" evidence="5">
    <location>
        <begin position="47"/>
        <end position="219"/>
    </location>
</feature>
<dbReference type="SUPFAM" id="SSF52540">
    <property type="entry name" value="P-loop containing nucleoside triphosphate hydrolases"/>
    <property type="match status" value="1"/>
</dbReference>
<dbReference type="PROSITE" id="PS51192">
    <property type="entry name" value="HELICASE_ATP_BIND_1"/>
    <property type="match status" value="1"/>
</dbReference>
<gene>
    <name evidence="6" type="ORF">EV147_2943</name>
</gene>
<dbReference type="GO" id="GO:0003724">
    <property type="term" value="F:RNA helicase activity"/>
    <property type="evidence" value="ECO:0007669"/>
    <property type="project" value="TreeGrafter"/>
</dbReference>
<evidence type="ECO:0000256" key="2">
    <source>
        <dbReference type="ARBA" id="ARBA00022801"/>
    </source>
</evidence>
<reference evidence="6 7" key="1">
    <citation type="journal article" date="2015" name="Stand. Genomic Sci.">
        <title>Genomic Encyclopedia of Bacterial and Archaeal Type Strains, Phase III: the genomes of soil and plant-associated and newly described type strains.</title>
        <authorList>
            <person name="Whitman W.B."/>
            <person name="Woyke T."/>
            <person name="Klenk H.P."/>
            <person name="Zhou Y."/>
            <person name="Lilburn T.G."/>
            <person name="Beck B.J."/>
            <person name="De Vos P."/>
            <person name="Vandamme P."/>
            <person name="Eisen J.A."/>
            <person name="Garrity G."/>
            <person name="Hugenholtz P."/>
            <person name="Kyrpides N.C."/>
        </authorList>
    </citation>
    <scope>NUCLEOTIDE SEQUENCE [LARGE SCALE GENOMIC DNA]</scope>
    <source>
        <strain evidence="6 7">ASC-9842</strain>
    </source>
</reference>
<dbReference type="InterPro" id="IPR050079">
    <property type="entry name" value="DEAD_box_RNA_helicase"/>
</dbReference>
<evidence type="ECO:0000256" key="3">
    <source>
        <dbReference type="ARBA" id="ARBA00022806"/>
    </source>
</evidence>
<proteinExistence type="predicted"/>
<dbReference type="GO" id="GO:0005829">
    <property type="term" value="C:cytosol"/>
    <property type="evidence" value="ECO:0007669"/>
    <property type="project" value="TreeGrafter"/>
</dbReference>
<dbReference type="EMBL" id="SGXM01000003">
    <property type="protein sequence ID" value="RZT38475.1"/>
    <property type="molecule type" value="Genomic_DNA"/>
</dbReference>
<dbReference type="Proteomes" id="UP000291078">
    <property type="component" value="Unassembled WGS sequence"/>
</dbReference>
<evidence type="ECO:0000313" key="6">
    <source>
        <dbReference type="EMBL" id="RZT38475.1"/>
    </source>
</evidence>
<dbReference type="Gene3D" id="3.40.50.300">
    <property type="entry name" value="P-loop containing nucleotide triphosphate hydrolases"/>
    <property type="match status" value="1"/>
</dbReference>
<dbReference type="RefSeq" id="WP_130391934.1">
    <property type="nucleotide sequence ID" value="NZ_SGXM01000003.1"/>
</dbReference>
<dbReference type="PANTHER" id="PTHR47959">
    <property type="entry name" value="ATP-DEPENDENT RNA HELICASE RHLE-RELATED"/>
    <property type="match status" value="1"/>
</dbReference>
<dbReference type="InterPro" id="IPR027417">
    <property type="entry name" value="P-loop_NTPase"/>
</dbReference>
<dbReference type="PANTHER" id="PTHR47959:SF1">
    <property type="entry name" value="ATP-DEPENDENT RNA HELICASE DBPA"/>
    <property type="match status" value="1"/>
</dbReference>
<dbReference type="GO" id="GO:0016787">
    <property type="term" value="F:hydrolase activity"/>
    <property type="evidence" value="ECO:0007669"/>
    <property type="project" value="UniProtKB-KW"/>
</dbReference>
<comment type="caution">
    <text evidence="6">The sequence shown here is derived from an EMBL/GenBank/DDBJ whole genome shotgun (WGS) entry which is preliminary data.</text>
</comment>
<dbReference type="GO" id="GO:0003676">
    <property type="term" value="F:nucleic acid binding"/>
    <property type="evidence" value="ECO:0007669"/>
    <property type="project" value="InterPro"/>
</dbReference>
<name>A0A4Q7RX46_9BURK</name>
<dbReference type="AlphaFoldDB" id="A0A4Q7RX46"/>
<sequence length="230" mass="24701">MRPLPSRAIAALPAGAPYSALPLAPVWLDALARLGHAAMTPLQATMLPPALSGRDLIVQTADPGDDAALALALAVLHRLDPQRFDVQALLLCPTPDAAERVARRIRALTQPMDHIKVALLCHGAPMRLQIDSLIHGAHIVAGTPGRMLDHVDAATLDLRAVNTVIFDRADAMLSMGFVDDIAFVASRCPRLRQTLLMHGAATGELPPEIARLGRLWQRRPRQVWPAPGSA</sequence>
<dbReference type="InterPro" id="IPR011545">
    <property type="entry name" value="DEAD/DEAH_box_helicase_dom"/>
</dbReference>
<protein>
    <submittedName>
        <fullName evidence="6">RAD3-like DEAD/DEAH box helicase</fullName>
    </submittedName>
</protein>
<evidence type="ECO:0000256" key="1">
    <source>
        <dbReference type="ARBA" id="ARBA00022741"/>
    </source>
</evidence>
<keyword evidence="3 6" id="KW-0347">Helicase</keyword>
<keyword evidence="1" id="KW-0547">Nucleotide-binding</keyword>
<dbReference type="SMART" id="SM00487">
    <property type="entry name" value="DEXDc"/>
    <property type="match status" value="1"/>
</dbReference>
<dbReference type="OrthoDB" id="5297934at2"/>